<accession>A0ABQ9Y920</accession>
<name>A0ABQ9Y920_9EUKA</name>
<dbReference type="EMBL" id="JARBJD010000024">
    <property type="protein sequence ID" value="KAK2960188.1"/>
    <property type="molecule type" value="Genomic_DNA"/>
</dbReference>
<sequence length="117" mass="13082">MKTDRSVPVRQAYLCGQAKRQGHWAVRCLKQWVQISITNWESGVWDQSPLDLSTQSSFLIADVGGDRVCGPVDEAHLAHNVDGDRVCGPVDEAHLALTFLVTPHFHLFIFVHIPLHS</sequence>
<evidence type="ECO:0000313" key="1">
    <source>
        <dbReference type="EMBL" id="KAK2960188.1"/>
    </source>
</evidence>
<protein>
    <submittedName>
        <fullName evidence="1">Uncharacterized protein</fullName>
    </submittedName>
</protein>
<keyword evidence="2" id="KW-1185">Reference proteome</keyword>
<evidence type="ECO:0000313" key="2">
    <source>
        <dbReference type="Proteomes" id="UP001281761"/>
    </source>
</evidence>
<reference evidence="1 2" key="1">
    <citation type="journal article" date="2022" name="bioRxiv">
        <title>Genomics of Preaxostyla Flagellates Illuminates Evolutionary Transitions and the Path Towards Mitochondrial Loss.</title>
        <authorList>
            <person name="Novak L.V.F."/>
            <person name="Treitli S.C."/>
            <person name="Pyrih J."/>
            <person name="Halakuc P."/>
            <person name="Pipaliya S.V."/>
            <person name="Vacek V."/>
            <person name="Brzon O."/>
            <person name="Soukal P."/>
            <person name="Eme L."/>
            <person name="Dacks J.B."/>
            <person name="Karnkowska A."/>
            <person name="Elias M."/>
            <person name="Hampl V."/>
        </authorList>
    </citation>
    <scope>NUCLEOTIDE SEQUENCE [LARGE SCALE GENOMIC DNA]</scope>
    <source>
        <strain evidence="1">NAU3</strain>
        <tissue evidence="1">Gut</tissue>
    </source>
</reference>
<comment type="caution">
    <text evidence="1">The sequence shown here is derived from an EMBL/GenBank/DDBJ whole genome shotgun (WGS) entry which is preliminary data.</text>
</comment>
<gene>
    <name evidence="1" type="ORF">BLNAU_4741</name>
</gene>
<organism evidence="1 2">
    <name type="scientific">Blattamonas nauphoetae</name>
    <dbReference type="NCBI Taxonomy" id="2049346"/>
    <lineage>
        <taxon>Eukaryota</taxon>
        <taxon>Metamonada</taxon>
        <taxon>Preaxostyla</taxon>
        <taxon>Oxymonadida</taxon>
        <taxon>Blattamonas</taxon>
    </lineage>
</organism>
<proteinExistence type="predicted"/>
<dbReference type="Proteomes" id="UP001281761">
    <property type="component" value="Unassembled WGS sequence"/>
</dbReference>